<gene>
    <name evidence="2" type="ORF">GNZ21_05315</name>
</gene>
<comment type="caution">
    <text evidence="2">The sequence shown here is derived from an EMBL/GenBank/DDBJ whole genome shotgun (WGS) entry which is preliminary data.</text>
</comment>
<feature type="transmembrane region" description="Helical" evidence="1">
    <location>
        <begin position="204"/>
        <end position="230"/>
    </location>
</feature>
<reference evidence="2 3" key="1">
    <citation type="submission" date="2019-12" db="EMBL/GenBank/DDBJ databases">
        <title>Nesterenkonia muleiensis sp. nov., a novel actinobacterium isolated from sap of Populus euphratica.</title>
        <authorList>
            <person name="Wang R."/>
        </authorList>
    </citation>
    <scope>NUCLEOTIDE SEQUENCE [LARGE SCALE GENOMIC DNA]</scope>
    <source>
        <strain evidence="2 3">F10</strain>
    </source>
</reference>
<dbReference type="RefSeq" id="WP_157322050.1">
    <property type="nucleotide sequence ID" value="NZ_BMFX01000019.1"/>
</dbReference>
<feature type="transmembrane region" description="Helical" evidence="1">
    <location>
        <begin position="83"/>
        <end position="105"/>
    </location>
</feature>
<evidence type="ECO:0000313" key="2">
    <source>
        <dbReference type="EMBL" id="MVT25784.1"/>
    </source>
</evidence>
<keyword evidence="1" id="KW-1133">Transmembrane helix</keyword>
<accession>A0A7K1UHA7</accession>
<sequence length="256" mass="27400">MHADQGCRCRMVLGAVLVLVMGWQQDHGMLVLITMMLGAGLGGTLAIIRGKHQISPEAPRYARAQATSLADYLSHYERLTMRLAPVTAALAAFAAVLILHLGSFGRPENNAWAGWVAAMWLCLGLTILSWMGTEVLLRNVLAQPQRARSELELAWDDHSRSQALRETSGLPVLFSWLTALTAVCAVGLVVTSAEVREGAAEETLLAGVVMLAGGLVAVAVTAVPQILAAARGAGHHVLRRLWAGHPFHTAPAQERL</sequence>
<keyword evidence="1" id="KW-0812">Transmembrane</keyword>
<evidence type="ECO:0000256" key="1">
    <source>
        <dbReference type="SAM" id="Phobius"/>
    </source>
</evidence>
<keyword evidence="3" id="KW-1185">Reference proteome</keyword>
<protein>
    <submittedName>
        <fullName evidence="2">Uncharacterized protein</fullName>
    </submittedName>
</protein>
<keyword evidence="1" id="KW-0472">Membrane</keyword>
<organism evidence="2 3">
    <name type="scientific">Nesterenkonia alkaliphila</name>
    <dbReference type="NCBI Taxonomy" id="1463631"/>
    <lineage>
        <taxon>Bacteria</taxon>
        <taxon>Bacillati</taxon>
        <taxon>Actinomycetota</taxon>
        <taxon>Actinomycetes</taxon>
        <taxon>Micrococcales</taxon>
        <taxon>Micrococcaceae</taxon>
        <taxon>Nesterenkonia</taxon>
    </lineage>
</organism>
<name>A0A7K1UHA7_9MICC</name>
<feature type="transmembrane region" description="Helical" evidence="1">
    <location>
        <begin position="111"/>
        <end position="131"/>
    </location>
</feature>
<proteinExistence type="predicted"/>
<dbReference type="OrthoDB" id="5148138at2"/>
<dbReference type="AlphaFoldDB" id="A0A7K1UHA7"/>
<evidence type="ECO:0000313" key="3">
    <source>
        <dbReference type="Proteomes" id="UP000460157"/>
    </source>
</evidence>
<dbReference type="Proteomes" id="UP000460157">
    <property type="component" value="Unassembled WGS sequence"/>
</dbReference>
<dbReference type="EMBL" id="WRPM01000032">
    <property type="protein sequence ID" value="MVT25784.1"/>
    <property type="molecule type" value="Genomic_DNA"/>
</dbReference>
<feature type="transmembrane region" description="Helical" evidence="1">
    <location>
        <begin position="29"/>
        <end position="48"/>
    </location>
</feature>
<feature type="transmembrane region" description="Helical" evidence="1">
    <location>
        <begin position="170"/>
        <end position="192"/>
    </location>
</feature>